<keyword evidence="2" id="KW-1185">Reference proteome</keyword>
<dbReference type="PIRSF" id="PIRSF019307">
    <property type="entry name" value="UCP019307"/>
    <property type="match status" value="1"/>
</dbReference>
<dbReference type="RefSeq" id="WP_115691816.1">
    <property type="nucleotide sequence ID" value="NZ_CP031417.1"/>
</dbReference>
<dbReference type="PANTHER" id="PTHR36448:SF2">
    <property type="entry name" value="CUPIN TYPE-1 DOMAIN-CONTAINING PROTEIN"/>
    <property type="match status" value="1"/>
</dbReference>
<dbReference type="PANTHER" id="PTHR36448">
    <property type="entry name" value="BLR7373 PROTEIN"/>
    <property type="match status" value="1"/>
</dbReference>
<dbReference type="InterPro" id="IPR047121">
    <property type="entry name" value="YjiB-like"/>
</dbReference>
<dbReference type="SUPFAM" id="SSF51182">
    <property type="entry name" value="RmlC-like cupins"/>
    <property type="match status" value="1"/>
</dbReference>
<evidence type="ECO:0000313" key="2">
    <source>
        <dbReference type="Proteomes" id="UP000254889"/>
    </source>
</evidence>
<dbReference type="AlphaFoldDB" id="A0A345ZWZ0"/>
<accession>A0A345ZWZ0</accession>
<protein>
    <recommendedName>
        <fullName evidence="3">Cupin</fullName>
    </recommendedName>
</protein>
<dbReference type="Proteomes" id="UP000254889">
    <property type="component" value="Chromosome"/>
</dbReference>
<name>A0A345ZWZ0_9HYPH</name>
<dbReference type="InterPro" id="IPR014500">
    <property type="entry name" value="UCP019307_cupin"/>
</dbReference>
<dbReference type="InterPro" id="IPR014710">
    <property type="entry name" value="RmlC-like_jellyroll"/>
</dbReference>
<gene>
    <name evidence="1" type="ORF">DW352_13515</name>
</gene>
<proteinExistence type="predicted"/>
<dbReference type="CDD" id="cd02219">
    <property type="entry name" value="cupin_YjlB-like"/>
    <property type="match status" value="1"/>
</dbReference>
<dbReference type="OrthoDB" id="9791759at2"/>
<evidence type="ECO:0000313" key="1">
    <source>
        <dbReference type="EMBL" id="AXK81437.1"/>
    </source>
</evidence>
<dbReference type="Gene3D" id="2.60.120.10">
    <property type="entry name" value="Jelly Rolls"/>
    <property type="match status" value="1"/>
</dbReference>
<dbReference type="InterPro" id="IPR011051">
    <property type="entry name" value="RmlC_Cupin_sf"/>
</dbReference>
<dbReference type="EMBL" id="CP031417">
    <property type="protein sequence ID" value="AXK81437.1"/>
    <property type="molecule type" value="Genomic_DNA"/>
</dbReference>
<evidence type="ECO:0008006" key="3">
    <source>
        <dbReference type="Google" id="ProtNLM"/>
    </source>
</evidence>
<organism evidence="1 2">
    <name type="scientific">Pseudolabrys taiwanensis</name>
    <dbReference type="NCBI Taxonomy" id="331696"/>
    <lineage>
        <taxon>Bacteria</taxon>
        <taxon>Pseudomonadati</taxon>
        <taxon>Pseudomonadota</taxon>
        <taxon>Alphaproteobacteria</taxon>
        <taxon>Hyphomicrobiales</taxon>
        <taxon>Xanthobacteraceae</taxon>
        <taxon>Pseudolabrys</taxon>
    </lineage>
</organism>
<sequence length="172" mass="18628">MQKPLTFLFSDDGKVPNNPALPVLVYEAALGLRDATDPAAEIETLFKANGWGRDMWRNGVYPFVHYHSMIHEALGIARGHARIQLGGHQGQVLDLKPGDVAILPAGTGHQRLSATDDFLVVGGYPPEGTYNLCRGDNPAERDKALQTIPRVALPSSDPVLGKEGGLPVLWTR</sequence>
<dbReference type="KEGG" id="ptaw:DW352_13515"/>
<reference evidence="1 2" key="1">
    <citation type="submission" date="2018-07" db="EMBL/GenBank/DDBJ databases">
        <authorList>
            <person name="Quirk P.G."/>
            <person name="Krulwich T.A."/>
        </authorList>
    </citation>
    <scope>NUCLEOTIDE SEQUENCE [LARGE SCALE GENOMIC DNA]</scope>
    <source>
        <strain evidence="1 2">CC-BB4</strain>
    </source>
</reference>